<keyword evidence="3" id="KW-1185">Reference proteome</keyword>
<dbReference type="AlphaFoldDB" id="A0AAD2E3I3"/>
<feature type="compositionally biased region" description="Polar residues" evidence="1">
    <location>
        <begin position="212"/>
        <end position="234"/>
    </location>
</feature>
<evidence type="ECO:0000313" key="3">
    <source>
        <dbReference type="Proteomes" id="UP000834106"/>
    </source>
</evidence>
<name>A0AAD2E3I3_9LAMI</name>
<gene>
    <name evidence="2" type="ORF">FPE_LOCUS21050</name>
</gene>
<dbReference type="Proteomes" id="UP000834106">
    <property type="component" value="Chromosome 13"/>
</dbReference>
<feature type="region of interest" description="Disordered" evidence="1">
    <location>
        <begin position="181"/>
        <end position="234"/>
    </location>
</feature>
<evidence type="ECO:0000313" key="2">
    <source>
        <dbReference type="EMBL" id="CAI9773620.1"/>
    </source>
</evidence>
<protein>
    <submittedName>
        <fullName evidence="2">Uncharacterized protein</fullName>
    </submittedName>
</protein>
<proteinExistence type="predicted"/>
<feature type="compositionally biased region" description="Basic and acidic residues" evidence="1">
    <location>
        <begin position="15"/>
        <end position="35"/>
    </location>
</feature>
<feature type="region of interest" description="Disordered" evidence="1">
    <location>
        <begin position="1"/>
        <end position="35"/>
    </location>
</feature>
<organism evidence="2 3">
    <name type="scientific">Fraxinus pennsylvanica</name>
    <dbReference type="NCBI Taxonomy" id="56036"/>
    <lineage>
        <taxon>Eukaryota</taxon>
        <taxon>Viridiplantae</taxon>
        <taxon>Streptophyta</taxon>
        <taxon>Embryophyta</taxon>
        <taxon>Tracheophyta</taxon>
        <taxon>Spermatophyta</taxon>
        <taxon>Magnoliopsida</taxon>
        <taxon>eudicotyledons</taxon>
        <taxon>Gunneridae</taxon>
        <taxon>Pentapetalae</taxon>
        <taxon>asterids</taxon>
        <taxon>lamiids</taxon>
        <taxon>Lamiales</taxon>
        <taxon>Oleaceae</taxon>
        <taxon>Oleeae</taxon>
        <taxon>Fraxinus</taxon>
    </lineage>
</organism>
<reference evidence="2" key="1">
    <citation type="submission" date="2023-05" db="EMBL/GenBank/DDBJ databases">
        <authorList>
            <person name="Huff M."/>
        </authorList>
    </citation>
    <scope>NUCLEOTIDE SEQUENCE</scope>
</reference>
<sequence length="234" mass="25636">MDSNTSIKKKALKPKGCEGDNRKKTVAKDHTARDNDEAIKTTEEEIDKAYNTVIRVFATAKGSCHREYKLSTVLFKIRGQSRRMTRRCTRKNMHKNTKGIVSTIGTIPIELASDIMARVAANSLTDIANVKLRFERESGCRGLVERENAASGSTSEICKPSSFVCGHKEKKTEVLCRSCRPTMTKPMPVKPTTPETPSLASSQGDGSQSQGAENPNSNPNRNSGATETTGTENR</sequence>
<dbReference type="EMBL" id="OU503048">
    <property type="protein sequence ID" value="CAI9773620.1"/>
    <property type="molecule type" value="Genomic_DNA"/>
</dbReference>
<evidence type="ECO:0000256" key="1">
    <source>
        <dbReference type="SAM" id="MobiDB-lite"/>
    </source>
</evidence>
<accession>A0AAD2E3I3</accession>
<feature type="compositionally biased region" description="Low complexity" evidence="1">
    <location>
        <begin position="181"/>
        <end position="211"/>
    </location>
</feature>